<accession>A0A7U2MW33</accession>
<sequence>MKPKMNRMHIPNTYLLTRALDVFQFSTSVQRCNAKYNQGSRWRASKGVP</sequence>
<protein>
    <submittedName>
        <fullName evidence="1">Uncharacterized protein</fullName>
    </submittedName>
</protein>
<dbReference type="Proteomes" id="UP000596276">
    <property type="component" value="Chromosome 4"/>
</dbReference>
<evidence type="ECO:0000313" key="1">
    <source>
        <dbReference type="EMBL" id="QRD90885.1"/>
    </source>
</evidence>
<dbReference type="VEuPathDB" id="FungiDB:F9C07_10312"/>
<keyword evidence="2" id="KW-1185">Reference proteome</keyword>
<name>A0A7U2MW33_ASPFN</name>
<evidence type="ECO:0000313" key="2">
    <source>
        <dbReference type="Proteomes" id="UP000596276"/>
    </source>
</evidence>
<dbReference type="AlphaFoldDB" id="A0A7U2MW33"/>
<organism evidence="1 2">
    <name type="scientific">Aspergillus flavus (strain ATCC 200026 / FGSC A1120 / IAM 13836 / NRRL 3357 / JCM 12722 / SRRC 167)</name>
    <dbReference type="NCBI Taxonomy" id="332952"/>
    <lineage>
        <taxon>Eukaryota</taxon>
        <taxon>Fungi</taxon>
        <taxon>Dikarya</taxon>
        <taxon>Ascomycota</taxon>
        <taxon>Pezizomycotina</taxon>
        <taxon>Eurotiomycetes</taxon>
        <taxon>Eurotiomycetidae</taxon>
        <taxon>Eurotiales</taxon>
        <taxon>Aspergillaceae</taxon>
        <taxon>Aspergillus</taxon>
        <taxon>Aspergillus subgen. Circumdati</taxon>
    </lineage>
</organism>
<dbReference type="EMBL" id="CP044618">
    <property type="protein sequence ID" value="QRD90885.1"/>
    <property type="molecule type" value="Genomic_DNA"/>
</dbReference>
<reference evidence="2" key="1">
    <citation type="journal article" date="2021" name="G3 (Bethesda)">
        <title>Chromosome assembled and annotated genome sequence of Aspergillus flavus NRRL 3357.</title>
        <authorList>
            <person name="Skerker J.M."/>
            <person name="Pianalto K.M."/>
            <person name="Mondo S.J."/>
            <person name="Yang K."/>
            <person name="Arkin A.P."/>
            <person name="Keller N.P."/>
            <person name="Grigoriev I.V."/>
            <person name="Louise Glass N.L."/>
        </authorList>
    </citation>
    <scope>NUCLEOTIDE SEQUENCE [LARGE SCALE GENOMIC DNA]</scope>
    <source>
        <strain evidence="2">ATCC 200026 / FGSC A1120 / IAM 13836 / NRRL 3357 / JCM 12722 / SRRC 167</strain>
    </source>
</reference>
<gene>
    <name evidence="1" type="ORF">F9C07_10312</name>
</gene>
<proteinExistence type="predicted"/>